<proteinExistence type="predicted"/>
<feature type="region of interest" description="Disordered" evidence="1">
    <location>
        <begin position="129"/>
        <end position="206"/>
    </location>
</feature>
<evidence type="ECO:0000313" key="2">
    <source>
        <dbReference type="EMBL" id="KAG2579007.1"/>
    </source>
</evidence>
<dbReference type="EMBL" id="CM029048">
    <property type="protein sequence ID" value="KAG2579007.1"/>
    <property type="molecule type" value="Genomic_DNA"/>
</dbReference>
<sequence length="316" mass="32777">MPSSHQTTARARAPSACRRLAGRCTGRWRPSDGGIDPLLPRKILAQARVILAAKLICARSFPPISICPLRQIPTDKPQSPTTAKSRGAMASGKDSAASAATAARERKAIAARARALKLGLATTAAAQGGKAAKTAARGRNDATPAQQRLVEDPPEEQRFAAPILSAGPRSTPGRSFGATPSLAAGTRSTPVQSNGASPSLGGGTGSTPVQSFAADPRSTGGFFFPAASRYNGGMNFSSSPTLMSSTMASHPSLTQPWIHADPREWDNDPVPQGGFMKMFENQSENSHLVGRTSHGAPPVEELAPTSGTCLTTKNSS</sequence>
<organism evidence="2 3">
    <name type="scientific">Panicum virgatum</name>
    <name type="common">Blackwell switchgrass</name>
    <dbReference type="NCBI Taxonomy" id="38727"/>
    <lineage>
        <taxon>Eukaryota</taxon>
        <taxon>Viridiplantae</taxon>
        <taxon>Streptophyta</taxon>
        <taxon>Embryophyta</taxon>
        <taxon>Tracheophyta</taxon>
        <taxon>Spermatophyta</taxon>
        <taxon>Magnoliopsida</taxon>
        <taxon>Liliopsida</taxon>
        <taxon>Poales</taxon>
        <taxon>Poaceae</taxon>
        <taxon>PACMAD clade</taxon>
        <taxon>Panicoideae</taxon>
        <taxon>Panicodae</taxon>
        <taxon>Paniceae</taxon>
        <taxon>Panicinae</taxon>
        <taxon>Panicum</taxon>
        <taxon>Panicum sect. Hiantes</taxon>
    </lineage>
</organism>
<protein>
    <submittedName>
        <fullName evidence="2">Uncharacterized protein</fullName>
    </submittedName>
</protein>
<gene>
    <name evidence="2" type="ORF">PVAP13_6NG141006</name>
</gene>
<feature type="compositionally biased region" description="Low complexity" evidence="1">
    <location>
        <begin position="87"/>
        <end position="100"/>
    </location>
</feature>
<feature type="compositionally biased region" description="Polar residues" evidence="1">
    <location>
        <begin position="305"/>
        <end position="316"/>
    </location>
</feature>
<keyword evidence="3" id="KW-1185">Reference proteome</keyword>
<evidence type="ECO:0000313" key="3">
    <source>
        <dbReference type="Proteomes" id="UP000823388"/>
    </source>
</evidence>
<feature type="region of interest" description="Disordered" evidence="1">
    <location>
        <begin position="70"/>
        <end position="100"/>
    </location>
</feature>
<feature type="compositionally biased region" description="Basic and acidic residues" evidence="1">
    <location>
        <begin position="149"/>
        <end position="158"/>
    </location>
</feature>
<reference evidence="2" key="1">
    <citation type="submission" date="2020-05" db="EMBL/GenBank/DDBJ databases">
        <title>WGS assembly of Panicum virgatum.</title>
        <authorList>
            <person name="Lovell J.T."/>
            <person name="Jenkins J."/>
            <person name="Shu S."/>
            <person name="Juenger T.E."/>
            <person name="Schmutz J."/>
        </authorList>
    </citation>
    <scope>NUCLEOTIDE SEQUENCE</scope>
    <source>
        <strain evidence="2">AP13</strain>
    </source>
</reference>
<name>A0A8T0R068_PANVG</name>
<evidence type="ECO:0000256" key="1">
    <source>
        <dbReference type="SAM" id="MobiDB-lite"/>
    </source>
</evidence>
<accession>A0A8T0R068</accession>
<dbReference type="Proteomes" id="UP000823388">
    <property type="component" value="Chromosome 6N"/>
</dbReference>
<dbReference type="AlphaFoldDB" id="A0A8T0R068"/>
<comment type="caution">
    <text evidence="2">The sequence shown here is derived from an EMBL/GenBank/DDBJ whole genome shotgun (WGS) entry which is preliminary data.</text>
</comment>
<feature type="region of interest" description="Disordered" evidence="1">
    <location>
        <begin position="286"/>
        <end position="316"/>
    </location>
</feature>